<dbReference type="CDD" id="cd16344">
    <property type="entry name" value="LMWPAP"/>
    <property type="match status" value="1"/>
</dbReference>
<feature type="domain" description="Phosphotyrosine protein phosphatase I" evidence="4">
    <location>
        <begin position="1"/>
        <end position="154"/>
    </location>
</feature>
<comment type="similarity">
    <text evidence="1">Belongs to the low molecular weight phosphotyrosine protein phosphatase family.</text>
</comment>
<dbReference type="GO" id="GO:0098627">
    <property type="term" value="F:protein arginine phosphatase activity"/>
    <property type="evidence" value="ECO:0007669"/>
    <property type="project" value="UniProtKB-EC"/>
</dbReference>
<dbReference type="Pfam" id="PF01451">
    <property type="entry name" value="LMWPc"/>
    <property type="match status" value="1"/>
</dbReference>
<dbReference type="InterPro" id="IPR017867">
    <property type="entry name" value="Tyr_phospatase_low_mol_wt"/>
</dbReference>
<dbReference type="GO" id="GO:0004725">
    <property type="term" value="F:protein tyrosine phosphatase activity"/>
    <property type="evidence" value="ECO:0007669"/>
    <property type="project" value="InterPro"/>
</dbReference>
<dbReference type="SUPFAM" id="SSF52788">
    <property type="entry name" value="Phosphotyrosine protein phosphatases I"/>
    <property type="match status" value="1"/>
</dbReference>
<keyword evidence="2 5" id="KW-0378">Hydrolase</keyword>
<reference evidence="5" key="1">
    <citation type="submission" date="2019-08" db="EMBL/GenBank/DDBJ databases">
        <authorList>
            <person name="Kucharzyk K."/>
            <person name="Murdoch R.W."/>
            <person name="Higgins S."/>
            <person name="Loffler F."/>
        </authorList>
    </citation>
    <scope>NUCLEOTIDE SEQUENCE</scope>
</reference>
<organism evidence="5">
    <name type="scientific">bioreactor metagenome</name>
    <dbReference type="NCBI Taxonomy" id="1076179"/>
    <lineage>
        <taxon>unclassified sequences</taxon>
        <taxon>metagenomes</taxon>
        <taxon>ecological metagenomes</taxon>
    </lineage>
</organism>
<dbReference type="AlphaFoldDB" id="A0A644YAG8"/>
<protein>
    <submittedName>
        <fullName evidence="5">Protein-arginine-phosphatase</fullName>
        <ecNumber evidence="5">3.9.1.2</ecNumber>
    </submittedName>
</protein>
<comment type="caution">
    <text evidence="5">The sequence shown here is derived from an EMBL/GenBank/DDBJ whole genome shotgun (WGS) entry which is preliminary data.</text>
</comment>
<dbReference type="InterPro" id="IPR036196">
    <property type="entry name" value="Ptyr_pPase_sf"/>
</dbReference>
<dbReference type="EMBL" id="VSSQ01004373">
    <property type="protein sequence ID" value="MPM24918.1"/>
    <property type="molecule type" value="Genomic_DNA"/>
</dbReference>
<evidence type="ECO:0000256" key="3">
    <source>
        <dbReference type="ARBA" id="ARBA00022912"/>
    </source>
</evidence>
<evidence type="ECO:0000256" key="1">
    <source>
        <dbReference type="ARBA" id="ARBA00011063"/>
    </source>
</evidence>
<gene>
    <name evidence="5" type="primary">ywle_3</name>
    <name evidence="5" type="ORF">SDC9_71406</name>
</gene>
<dbReference type="SMART" id="SM00226">
    <property type="entry name" value="LMWPc"/>
    <property type="match status" value="1"/>
</dbReference>
<dbReference type="EC" id="3.9.1.2" evidence="5"/>
<keyword evidence="3" id="KW-0904">Protein phosphatase</keyword>
<evidence type="ECO:0000259" key="4">
    <source>
        <dbReference type="SMART" id="SM00226"/>
    </source>
</evidence>
<sequence>MNILLVCTGNTCRSSMAEGIFKQMLIDSNVENINVSSAGLSAFQGDRANQKAIDVLKNQGIDISGHRARQLTGEMINSSDLILTMTDAHKMSILNYAPKSKGKVFTLKEYARITGGEESGNINLDIHDPYGREYSVYESVMSEIRYEIESIVNKMKQKNN</sequence>
<dbReference type="Gene3D" id="3.40.50.2300">
    <property type="match status" value="1"/>
</dbReference>
<proteinExistence type="inferred from homology"/>
<dbReference type="InterPro" id="IPR023485">
    <property type="entry name" value="Ptyr_pPase"/>
</dbReference>
<name>A0A644YAG8_9ZZZZ</name>
<dbReference type="PANTHER" id="PTHR11717">
    <property type="entry name" value="LOW MOLECULAR WEIGHT PROTEIN TYROSINE PHOSPHATASE"/>
    <property type="match status" value="1"/>
</dbReference>
<evidence type="ECO:0000313" key="5">
    <source>
        <dbReference type="EMBL" id="MPM24918.1"/>
    </source>
</evidence>
<dbReference type="InterPro" id="IPR050438">
    <property type="entry name" value="LMW_PTPase"/>
</dbReference>
<accession>A0A644YAG8</accession>
<dbReference type="PRINTS" id="PR00719">
    <property type="entry name" value="LMWPTPASE"/>
</dbReference>
<evidence type="ECO:0000256" key="2">
    <source>
        <dbReference type="ARBA" id="ARBA00022801"/>
    </source>
</evidence>
<dbReference type="PANTHER" id="PTHR11717:SF31">
    <property type="entry name" value="LOW MOLECULAR WEIGHT PROTEIN-TYROSINE-PHOSPHATASE ETP-RELATED"/>
    <property type="match status" value="1"/>
</dbReference>